<accession>A0A506UDE0</accession>
<evidence type="ECO:0000259" key="5">
    <source>
        <dbReference type="Pfam" id="PF08531"/>
    </source>
</evidence>
<name>A0A506UDE0_9HYPH</name>
<evidence type="ECO:0000256" key="1">
    <source>
        <dbReference type="ARBA" id="ARBA00001445"/>
    </source>
</evidence>
<dbReference type="InterPro" id="IPR016007">
    <property type="entry name" value="Alpha_rhamnosid"/>
</dbReference>
<dbReference type="AlphaFoldDB" id="A0A506UDE0"/>
<dbReference type="InterPro" id="IPR013783">
    <property type="entry name" value="Ig-like_fold"/>
</dbReference>
<feature type="domain" description="Alpha-L-rhamnosidase concanavalin-like" evidence="4">
    <location>
        <begin position="345"/>
        <end position="429"/>
    </location>
</feature>
<comment type="catalytic activity">
    <reaction evidence="1">
        <text>Hydrolysis of terminal non-reducing alpha-L-rhamnose residues in alpha-L-rhamnosides.</text>
        <dbReference type="EC" id="3.2.1.40"/>
    </reaction>
</comment>
<dbReference type="InterPro" id="IPR013737">
    <property type="entry name" value="Bac_rhamnosid_N"/>
</dbReference>
<dbReference type="Gene3D" id="2.60.120.260">
    <property type="entry name" value="Galactose-binding domain-like"/>
    <property type="match status" value="2"/>
</dbReference>
<dbReference type="InterPro" id="IPR008928">
    <property type="entry name" value="6-hairpin_glycosidase_sf"/>
</dbReference>
<reference evidence="8 9" key="1">
    <citation type="submission" date="2019-06" db="EMBL/GenBank/DDBJ databases">
        <authorList>
            <person name="Li M."/>
        </authorList>
    </citation>
    <scope>NUCLEOTIDE SEQUENCE [LARGE SCALE GENOMIC DNA]</scope>
    <source>
        <strain evidence="8 9">BGMRC2036</strain>
    </source>
</reference>
<evidence type="ECO:0000259" key="7">
    <source>
        <dbReference type="Pfam" id="PF17390"/>
    </source>
</evidence>
<feature type="domain" description="Alpha-L-rhamnosidase six-hairpin glycosidase" evidence="6">
    <location>
        <begin position="451"/>
        <end position="788"/>
    </location>
</feature>
<dbReference type="Pfam" id="PF25788">
    <property type="entry name" value="Ig_Rha78A_N"/>
    <property type="match status" value="1"/>
</dbReference>
<dbReference type="InterPro" id="IPR035396">
    <property type="entry name" value="Bac_rhamnosid6H"/>
</dbReference>
<dbReference type="OrthoDB" id="9761045at2"/>
<dbReference type="Gene3D" id="2.60.420.10">
    <property type="entry name" value="Maltose phosphorylase, domain 3"/>
    <property type="match status" value="1"/>
</dbReference>
<dbReference type="InterPro" id="IPR008902">
    <property type="entry name" value="Rhamnosid_concanavalin"/>
</dbReference>
<evidence type="ECO:0000259" key="4">
    <source>
        <dbReference type="Pfam" id="PF05592"/>
    </source>
</evidence>
<evidence type="ECO:0000256" key="3">
    <source>
        <dbReference type="ARBA" id="ARBA00022801"/>
    </source>
</evidence>
<dbReference type="Proteomes" id="UP000318801">
    <property type="component" value="Unassembled WGS sequence"/>
</dbReference>
<organism evidence="8 9">
    <name type="scientific">Martelella alba</name>
    <dbReference type="NCBI Taxonomy" id="2590451"/>
    <lineage>
        <taxon>Bacteria</taxon>
        <taxon>Pseudomonadati</taxon>
        <taxon>Pseudomonadota</taxon>
        <taxon>Alphaproteobacteria</taxon>
        <taxon>Hyphomicrobiales</taxon>
        <taxon>Aurantimonadaceae</taxon>
        <taxon>Martelella</taxon>
    </lineage>
</organism>
<dbReference type="InterPro" id="IPR012341">
    <property type="entry name" value="6hp_glycosidase-like_sf"/>
</dbReference>
<dbReference type="SUPFAM" id="SSF48208">
    <property type="entry name" value="Six-hairpin glycosidases"/>
    <property type="match status" value="1"/>
</dbReference>
<keyword evidence="9" id="KW-1185">Reference proteome</keyword>
<keyword evidence="3" id="KW-0378">Hydrolase</keyword>
<proteinExistence type="predicted"/>
<dbReference type="RefSeq" id="WP_141147962.1">
    <property type="nucleotide sequence ID" value="NZ_VHLG01000002.1"/>
</dbReference>
<gene>
    <name evidence="8" type="ORF">FJU08_05515</name>
</gene>
<comment type="caution">
    <text evidence="8">The sequence shown here is derived from an EMBL/GenBank/DDBJ whole genome shotgun (WGS) entry which is preliminary data.</text>
</comment>
<feature type="domain" description="Bacterial alpha-L-rhamnosidase N-terminal" evidence="5">
    <location>
        <begin position="165"/>
        <end position="336"/>
    </location>
</feature>
<dbReference type="GO" id="GO:0005975">
    <property type="term" value="P:carbohydrate metabolic process"/>
    <property type="evidence" value="ECO:0007669"/>
    <property type="project" value="InterPro"/>
</dbReference>
<dbReference type="InterPro" id="IPR035398">
    <property type="entry name" value="Bac_rhamnosid_C"/>
</dbReference>
<dbReference type="GO" id="GO:0030596">
    <property type="term" value="F:alpha-L-rhamnosidase activity"/>
    <property type="evidence" value="ECO:0007669"/>
    <property type="project" value="UniProtKB-EC"/>
</dbReference>
<dbReference type="Pfam" id="PF05592">
    <property type="entry name" value="Bac_rhamnosid"/>
    <property type="match status" value="1"/>
</dbReference>
<evidence type="ECO:0000313" key="8">
    <source>
        <dbReference type="EMBL" id="TPW32452.1"/>
    </source>
</evidence>
<dbReference type="Pfam" id="PF08531">
    <property type="entry name" value="Bac_rhamnosid_N"/>
    <property type="match status" value="1"/>
</dbReference>
<protein>
    <recommendedName>
        <fullName evidence="2">alpha-L-rhamnosidase</fullName>
        <ecNumber evidence="2">3.2.1.40</ecNumber>
    </recommendedName>
</protein>
<dbReference type="PANTHER" id="PTHR33307">
    <property type="entry name" value="ALPHA-RHAMNOSIDASE (EUROFUNG)"/>
    <property type="match status" value="1"/>
</dbReference>
<evidence type="ECO:0000313" key="9">
    <source>
        <dbReference type="Proteomes" id="UP000318801"/>
    </source>
</evidence>
<dbReference type="PANTHER" id="PTHR33307:SF6">
    <property type="entry name" value="ALPHA-RHAMNOSIDASE (EUROFUNG)-RELATED"/>
    <property type="match status" value="1"/>
</dbReference>
<dbReference type="Pfam" id="PF17390">
    <property type="entry name" value="Bac_rhamnosid_C"/>
    <property type="match status" value="1"/>
</dbReference>
<sequence length="888" mass="98679">MNDMKSALAPLRLAVAHLDEAPGLNDEAPVFSWALGGTGGAQSAFRLVVALTAEDAASGHGTLYDSGRRETDYPGMTYDGPPLRSGLKLFWSVCVFDDAGRASGFCPPAFFFTGLRAEDWQADWIARYFVLPAGRDVPQGNRYDNRFQARPADYLRRAVQLAGTPVRATAYVTALGVYEFYINGARIGDHVLAPGWTDYHRRVEYQTYDVTGHFADGENVIGAILGEGWYSGRIGHNQRRAGNHYGGRPAFCCQIVLEYESGRRELIVSDENWQTVQGPILYSDFLAGEAYDARLEIEGWAETGFDTALWQPVEVFTPGPKAPQLDAQRAEPIRAVAWLPAHHLHVRDGMAIYDLKQNIAGYCALRLRAKAGSTFRLFFAERLKDDGTLYLDNMRYAVNEDIYIAKGADEECFTPRFTFRGFQYVGVTIEGPGEVAGLEGVAIQTDTPVSGTISTGNPMVNQLISNIFWGQRDNFLAVPTDCPQRDERYGWTADAQVFWKTAGYFMDVDAFLKKWMEDLIDGQSPEGAFPDVAPTKPLNPYRLTPQPGAPGWGDGPIIMAWHHYLRYGDDKLLVRAYDNLAAWMDYIAAANPDGIRRNRNNNNYGDWLNVGPKTDPFLVASAYWIHLADLMTGIADAIGRDALRWQELGTTLRAAFLETYWVAPGRLSSDTQTAYLLALAFDVLPPRLKRFAAARLEELFAAADWHLQTGFLGVRHVCPVVADFISEERAVDLLLKDSYPSWGFSIRHGATTIWERWDGWTPENGFQSPAMNSFNHYAYGAVGEWIWARLAGIDWLETAPGYRGVLMRPVFDRRIGHVEAVYAARTGAVKSAWRINGDVGQWQVSLPPGVFAQVELPEGLGAVECDGAARTGRAFRLESGAHSLTFSL</sequence>
<dbReference type="PIRSF" id="PIRSF010631">
    <property type="entry name" value="A-rhamnsds"/>
    <property type="match status" value="1"/>
</dbReference>
<dbReference type="Pfam" id="PF17389">
    <property type="entry name" value="Bac_rhamnosid6H"/>
    <property type="match status" value="1"/>
</dbReference>
<evidence type="ECO:0000259" key="6">
    <source>
        <dbReference type="Pfam" id="PF17389"/>
    </source>
</evidence>
<dbReference type="EMBL" id="VHLG01000002">
    <property type="protein sequence ID" value="TPW32452.1"/>
    <property type="molecule type" value="Genomic_DNA"/>
</dbReference>
<feature type="domain" description="Alpha-L-rhamnosidase C-terminal" evidence="7">
    <location>
        <begin position="792"/>
        <end position="859"/>
    </location>
</feature>
<evidence type="ECO:0000256" key="2">
    <source>
        <dbReference type="ARBA" id="ARBA00012652"/>
    </source>
</evidence>
<dbReference type="Gene3D" id="2.60.40.10">
    <property type="entry name" value="Immunoglobulins"/>
    <property type="match status" value="1"/>
</dbReference>
<dbReference type="EC" id="3.2.1.40" evidence="2"/>
<dbReference type="Gene3D" id="1.50.10.10">
    <property type="match status" value="1"/>
</dbReference>